<evidence type="ECO:0000256" key="1">
    <source>
        <dbReference type="ARBA" id="ARBA00004374"/>
    </source>
</evidence>
<dbReference type="PANTHER" id="PTHR10780">
    <property type="entry name" value="MITOCHONDRIAL CARRIER HOMOLOG"/>
    <property type="match status" value="1"/>
</dbReference>
<comment type="subcellular location">
    <subcellularLocation>
        <location evidence="1">Mitochondrion outer membrane</location>
        <topology evidence="1">Multi-pass membrane protein</topology>
    </subcellularLocation>
</comment>
<dbReference type="InterPro" id="IPR018108">
    <property type="entry name" value="MCP_transmembrane"/>
</dbReference>
<comment type="caution">
    <text evidence="12">The sequence shown here is derived from an EMBL/GenBank/DDBJ whole genome shotgun (WGS) entry which is preliminary data.</text>
</comment>
<evidence type="ECO:0000256" key="3">
    <source>
        <dbReference type="ARBA" id="ARBA00022692"/>
    </source>
</evidence>
<dbReference type="Proteomes" id="UP001460270">
    <property type="component" value="Unassembled WGS sequence"/>
</dbReference>
<evidence type="ECO:0000313" key="12">
    <source>
        <dbReference type="EMBL" id="KAK7883947.1"/>
    </source>
</evidence>
<keyword evidence="3 9" id="KW-0812">Transmembrane</keyword>
<proteinExistence type="inferred from homology"/>
<accession>A0AAW0N3N3</accession>
<organism evidence="12 13">
    <name type="scientific">Mugilogobius chulae</name>
    <name type="common">yellowstripe goby</name>
    <dbReference type="NCBI Taxonomy" id="88201"/>
    <lineage>
        <taxon>Eukaryota</taxon>
        <taxon>Metazoa</taxon>
        <taxon>Chordata</taxon>
        <taxon>Craniata</taxon>
        <taxon>Vertebrata</taxon>
        <taxon>Euteleostomi</taxon>
        <taxon>Actinopterygii</taxon>
        <taxon>Neopterygii</taxon>
        <taxon>Teleostei</taxon>
        <taxon>Neoteleostei</taxon>
        <taxon>Acanthomorphata</taxon>
        <taxon>Gobiaria</taxon>
        <taxon>Gobiiformes</taxon>
        <taxon>Gobioidei</taxon>
        <taxon>Gobiidae</taxon>
        <taxon>Gobionellinae</taxon>
        <taxon>Mugilogobius</taxon>
    </lineage>
</organism>
<dbReference type="Gene3D" id="1.50.40.10">
    <property type="entry name" value="Mitochondrial carrier domain"/>
    <property type="match status" value="1"/>
</dbReference>
<dbReference type="InterPro" id="IPR023395">
    <property type="entry name" value="MCP_dom_sf"/>
</dbReference>
<evidence type="ECO:0000256" key="11">
    <source>
        <dbReference type="SAM" id="Phobius"/>
    </source>
</evidence>
<evidence type="ECO:0000256" key="6">
    <source>
        <dbReference type="ARBA" id="ARBA00022989"/>
    </source>
</evidence>
<evidence type="ECO:0000256" key="8">
    <source>
        <dbReference type="ARBA" id="ARBA00023136"/>
    </source>
</evidence>
<evidence type="ECO:0000256" key="9">
    <source>
        <dbReference type="PROSITE-ProRule" id="PRU00282"/>
    </source>
</evidence>
<keyword evidence="13" id="KW-1185">Reference proteome</keyword>
<name>A0AAW0N3N3_9GOBI</name>
<sequence>MLCVSHVGHEPLPPSWGTTLFGRRVLYLPGLFSYGELDVLSSAQHIIQVDGKRGLFRGLSPHIVCCAVSTVVKRKVKQMELVSAKEEQDTSLRSLLIDTSQETLVRCLSRVACHPFHVVSVRCMAQFVGREVKYSGMLSCMMRIFKEEGLAGFYVSGVIGMILILLLPPNKFRPNSLQSFPGRGLTEAGEPSV</sequence>
<evidence type="ECO:0000256" key="2">
    <source>
        <dbReference type="ARBA" id="ARBA00006375"/>
    </source>
</evidence>
<keyword evidence="7" id="KW-0496">Mitochondrion</keyword>
<dbReference type="SUPFAM" id="SSF103506">
    <property type="entry name" value="Mitochondrial carrier"/>
    <property type="match status" value="1"/>
</dbReference>
<gene>
    <name evidence="12" type="ORF">WMY93_027070</name>
</gene>
<dbReference type="Pfam" id="PF00153">
    <property type="entry name" value="Mito_carr"/>
    <property type="match status" value="1"/>
</dbReference>
<evidence type="ECO:0000256" key="10">
    <source>
        <dbReference type="RuleBase" id="RU000488"/>
    </source>
</evidence>
<dbReference type="GO" id="GO:0043065">
    <property type="term" value="P:positive regulation of apoptotic process"/>
    <property type="evidence" value="ECO:0007669"/>
    <property type="project" value="TreeGrafter"/>
</dbReference>
<evidence type="ECO:0000256" key="4">
    <source>
        <dbReference type="ARBA" id="ARBA00022737"/>
    </source>
</evidence>
<evidence type="ECO:0000256" key="5">
    <source>
        <dbReference type="ARBA" id="ARBA00022787"/>
    </source>
</evidence>
<dbReference type="GO" id="GO:0005741">
    <property type="term" value="C:mitochondrial outer membrane"/>
    <property type="evidence" value="ECO:0007669"/>
    <property type="project" value="UniProtKB-SubCell"/>
</dbReference>
<dbReference type="PROSITE" id="PS50920">
    <property type="entry name" value="SOLCAR"/>
    <property type="match status" value="1"/>
</dbReference>
<protein>
    <submittedName>
        <fullName evidence="12">Uncharacterized protein</fullName>
    </submittedName>
</protein>
<dbReference type="AlphaFoldDB" id="A0AAW0N3N3"/>
<keyword evidence="8 9" id="KW-0472">Membrane</keyword>
<evidence type="ECO:0000313" key="13">
    <source>
        <dbReference type="Proteomes" id="UP001460270"/>
    </source>
</evidence>
<reference evidence="13" key="1">
    <citation type="submission" date="2024-04" db="EMBL/GenBank/DDBJ databases">
        <title>Salinicola lusitanus LLJ914,a marine bacterium isolated from the Okinawa Trough.</title>
        <authorList>
            <person name="Li J."/>
        </authorList>
    </citation>
    <scope>NUCLEOTIDE SEQUENCE [LARGE SCALE GENOMIC DNA]</scope>
</reference>
<keyword evidence="5" id="KW-1000">Mitochondrion outer membrane</keyword>
<feature type="repeat" description="Solcar" evidence="9">
    <location>
        <begin position="93"/>
        <end position="181"/>
    </location>
</feature>
<feature type="transmembrane region" description="Helical" evidence="11">
    <location>
        <begin position="149"/>
        <end position="167"/>
    </location>
</feature>
<dbReference type="EMBL" id="JBBPFD010000020">
    <property type="protein sequence ID" value="KAK7883947.1"/>
    <property type="molecule type" value="Genomic_DNA"/>
</dbReference>
<keyword evidence="6 11" id="KW-1133">Transmembrane helix</keyword>
<dbReference type="PANTHER" id="PTHR10780:SF3">
    <property type="entry name" value="MITOCHONDRIAL CARRIER HOMOLOG 1"/>
    <property type="match status" value="1"/>
</dbReference>
<keyword evidence="10" id="KW-0813">Transport</keyword>
<keyword evidence="4" id="KW-0677">Repeat</keyword>
<evidence type="ECO:0000256" key="7">
    <source>
        <dbReference type="ARBA" id="ARBA00023128"/>
    </source>
</evidence>
<comment type="similarity">
    <text evidence="2 10">Belongs to the mitochondrial carrier (TC 2.A.29) family.</text>
</comment>